<dbReference type="OrthoDB" id="3064837at2759"/>
<organism evidence="1 2">
    <name type="scientific">Laccaria amethystina LaAM-08-1</name>
    <dbReference type="NCBI Taxonomy" id="1095629"/>
    <lineage>
        <taxon>Eukaryota</taxon>
        <taxon>Fungi</taxon>
        <taxon>Dikarya</taxon>
        <taxon>Basidiomycota</taxon>
        <taxon>Agaricomycotina</taxon>
        <taxon>Agaricomycetes</taxon>
        <taxon>Agaricomycetidae</taxon>
        <taxon>Agaricales</taxon>
        <taxon>Agaricineae</taxon>
        <taxon>Hydnangiaceae</taxon>
        <taxon>Laccaria</taxon>
    </lineage>
</organism>
<dbReference type="Proteomes" id="UP000054477">
    <property type="component" value="Unassembled WGS sequence"/>
</dbReference>
<accession>A0A0C9WYQ9</accession>
<sequence>MANDIPSTNRLSAVVSERRRISTVIARVPFSTKVFDDSTNGFAVLEQEWEGFYKFVSQFQAFENCLLGLAGNIYATAVVDIRRLLHLQLQNITEDEFSSQVIPHPSGPKKLNAQQHIQVCSVVTSYRLIDIMARVSGLPSNGLEANRGLYEVENKEPEGYIKHLRNWPALCFKFKNIFNATSSNTNSQNNVSGGRRLLEYIEEHVANTHRSKILCNLLVAASHLAFIVESRFHPDTLPDFINEERIKASRTPNEQDFLVRLRKLIQDFDLRPGEGSSGLSLASFRAALQLAVNISPLYLLTPYTIAKRQWNRQTIHQVGEYLGNGKPTALVEVENVIWRAIFFMSIGYMSPTGAVSFIKENIIWASLQAQCSGGLVDAADLFDNQVPINGNGLTP</sequence>
<name>A0A0C9WYQ9_9AGAR</name>
<gene>
    <name evidence="1" type="ORF">K443DRAFT_12374</name>
</gene>
<evidence type="ECO:0000313" key="2">
    <source>
        <dbReference type="Proteomes" id="UP000054477"/>
    </source>
</evidence>
<dbReference type="AlphaFoldDB" id="A0A0C9WYQ9"/>
<protein>
    <submittedName>
        <fullName evidence="1">Uncharacterized protein</fullName>
    </submittedName>
</protein>
<evidence type="ECO:0000313" key="1">
    <source>
        <dbReference type="EMBL" id="KIJ94103.1"/>
    </source>
</evidence>
<dbReference type="HOGENOM" id="CLU_698426_0_0_1"/>
<dbReference type="EMBL" id="KN838809">
    <property type="protein sequence ID" value="KIJ94103.1"/>
    <property type="molecule type" value="Genomic_DNA"/>
</dbReference>
<proteinExistence type="predicted"/>
<reference evidence="2" key="2">
    <citation type="submission" date="2015-01" db="EMBL/GenBank/DDBJ databases">
        <title>Evolutionary Origins and Diversification of the Mycorrhizal Mutualists.</title>
        <authorList>
            <consortium name="DOE Joint Genome Institute"/>
            <consortium name="Mycorrhizal Genomics Consortium"/>
            <person name="Kohler A."/>
            <person name="Kuo A."/>
            <person name="Nagy L.G."/>
            <person name="Floudas D."/>
            <person name="Copeland A."/>
            <person name="Barry K.W."/>
            <person name="Cichocki N."/>
            <person name="Veneault-Fourrey C."/>
            <person name="LaButti K."/>
            <person name="Lindquist E.A."/>
            <person name="Lipzen A."/>
            <person name="Lundell T."/>
            <person name="Morin E."/>
            <person name="Murat C."/>
            <person name="Riley R."/>
            <person name="Ohm R."/>
            <person name="Sun H."/>
            <person name="Tunlid A."/>
            <person name="Henrissat B."/>
            <person name="Grigoriev I.V."/>
            <person name="Hibbett D.S."/>
            <person name="Martin F."/>
        </authorList>
    </citation>
    <scope>NUCLEOTIDE SEQUENCE [LARGE SCALE GENOMIC DNA]</scope>
    <source>
        <strain evidence="2">LaAM-08-1</strain>
    </source>
</reference>
<keyword evidence="2" id="KW-1185">Reference proteome</keyword>
<reference evidence="1 2" key="1">
    <citation type="submission" date="2014-04" db="EMBL/GenBank/DDBJ databases">
        <authorList>
            <consortium name="DOE Joint Genome Institute"/>
            <person name="Kuo A."/>
            <person name="Kohler A."/>
            <person name="Nagy L.G."/>
            <person name="Floudas D."/>
            <person name="Copeland A."/>
            <person name="Barry K.W."/>
            <person name="Cichocki N."/>
            <person name="Veneault-Fourrey C."/>
            <person name="LaButti K."/>
            <person name="Lindquist E.A."/>
            <person name="Lipzen A."/>
            <person name="Lundell T."/>
            <person name="Morin E."/>
            <person name="Murat C."/>
            <person name="Sun H."/>
            <person name="Tunlid A."/>
            <person name="Henrissat B."/>
            <person name="Grigoriev I.V."/>
            <person name="Hibbett D.S."/>
            <person name="Martin F."/>
            <person name="Nordberg H.P."/>
            <person name="Cantor M.N."/>
            <person name="Hua S.X."/>
        </authorList>
    </citation>
    <scope>NUCLEOTIDE SEQUENCE [LARGE SCALE GENOMIC DNA]</scope>
    <source>
        <strain evidence="1 2">LaAM-08-1</strain>
    </source>
</reference>